<evidence type="ECO:0000313" key="3">
    <source>
        <dbReference type="Proteomes" id="UP000289340"/>
    </source>
</evidence>
<organism evidence="2 3">
    <name type="scientific">Glycine soja</name>
    <name type="common">Wild soybean</name>
    <dbReference type="NCBI Taxonomy" id="3848"/>
    <lineage>
        <taxon>Eukaryota</taxon>
        <taxon>Viridiplantae</taxon>
        <taxon>Streptophyta</taxon>
        <taxon>Embryophyta</taxon>
        <taxon>Tracheophyta</taxon>
        <taxon>Spermatophyta</taxon>
        <taxon>Magnoliopsida</taxon>
        <taxon>eudicotyledons</taxon>
        <taxon>Gunneridae</taxon>
        <taxon>Pentapetalae</taxon>
        <taxon>rosids</taxon>
        <taxon>fabids</taxon>
        <taxon>Fabales</taxon>
        <taxon>Fabaceae</taxon>
        <taxon>Papilionoideae</taxon>
        <taxon>50 kb inversion clade</taxon>
        <taxon>NPAAA clade</taxon>
        <taxon>indigoferoid/millettioid clade</taxon>
        <taxon>Phaseoleae</taxon>
        <taxon>Glycine</taxon>
        <taxon>Glycine subgen. Soja</taxon>
    </lineage>
</organism>
<keyword evidence="3" id="KW-1185">Reference proteome</keyword>
<dbReference type="GO" id="GO:0046983">
    <property type="term" value="F:protein dimerization activity"/>
    <property type="evidence" value="ECO:0007669"/>
    <property type="project" value="InterPro"/>
</dbReference>
<sequence>VENDSYGYSRHFESTKSSTSELDIYLKDDRDNQLDLDVLNWWKLNSGQFPTLVSMARDVLAIPVSTMASKNPVLHSRTKHIEIRHRFLRDHVVKGRVYIYLGCNIENKRGYISCGSVQVERASTWLFKENKGGYIPCGSLLVKDFTRLLEILKTGGCLGTGRAKEKKGGRLPNNLVCNEFLSWSNSNDLTHLNTRGATFTWSNNRRVDSSAPFKFLKVWTTSQDCLRVVKEAWSTQVLGCPMFVFAKKLRILKKALRGGNESCFNDIHSNVSATMINLDEVQLHISNQGASKELVELETKA</sequence>
<comment type="caution">
    <text evidence="2">The sequence shown here is derived from an EMBL/GenBank/DDBJ whole genome shotgun (WGS) entry which is preliminary data.</text>
</comment>
<dbReference type="SUPFAM" id="SSF53098">
    <property type="entry name" value="Ribonuclease H-like"/>
    <property type="match status" value="1"/>
</dbReference>
<accession>A0A445L8X9</accession>
<dbReference type="PANTHER" id="PTHR23272:SF184">
    <property type="entry name" value="OS03G0311250 PROTEIN"/>
    <property type="match status" value="1"/>
</dbReference>
<dbReference type="AlphaFoldDB" id="A0A445L8X9"/>
<dbReference type="EMBL" id="QZWG01000003">
    <property type="protein sequence ID" value="RZC19683.1"/>
    <property type="molecule type" value="Genomic_DNA"/>
</dbReference>
<proteinExistence type="predicted"/>
<evidence type="ECO:0000313" key="2">
    <source>
        <dbReference type="EMBL" id="RZC19683.1"/>
    </source>
</evidence>
<reference evidence="2 3" key="1">
    <citation type="submission" date="2018-09" db="EMBL/GenBank/DDBJ databases">
        <title>A high-quality reference genome of wild soybean provides a powerful tool to mine soybean genomes.</title>
        <authorList>
            <person name="Xie M."/>
            <person name="Chung C.Y.L."/>
            <person name="Li M.-W."/>
            <person name="Wong F.-L."/>
            <person name="Chan T.-F."/>
            <person name="Lam H.-M."/>
        </authorList>
    </citation>
    <scope>NUCLEOTIDE SEQUENCE [LARGE SCALE GENOMIC DNA]</scope>
    <source>
        <strain evidence="3">cv. W05</strain>
        <tissue evidence="2">Hypocotyl of etiolated seedlings</tissue>
    </source>
</reference>
<feature type="non-terminal residue" evidence="2">
    <location>
        <position position="1"/>
    </location>
</feature>
<dbReference type="InterPro" id="IPR008906">
    <property type="entry name" value="HATC_C_dom"/>
</dbReference>
<dbReference type="Proteomes" id="UP000289340">
    <property type="component" value="Chromosome 3"/>
</dbReference>
<dbReference type="InterPro" id="IPR012337">
    <property type="entry name" value="RNaseH-like_sf"/>
</dbReference>
<protein>
    <recommendedName>
        <fullName evidence="1">HAT C-terminal dimerisation domain-containing protein</fullName>
    </recommendedName>
</protein>
<feature type="domain" description="HAT C-terminal dimerisation" evidence="1">
    <location>
        <begin position="21"/>
        <end position="70"/>
    </location>
</feature>
<gene>
    <name evidence="2" type="ORF">D0Y65_006492</name>
</gene>
<dbReference type="Pfam" id="PF05699">
    <property type="entry name" value="Dimer_Tnp_hAT"/>
    <property type="match status" value="1"/>
</dbReference>
<name>A0A445L8X9_GLYSO</name>
<evidence type="ECO:0000259" key="1">
    <source>
        <dbReference type="Pfam" id="PF05699"/>
    </source>
</evidence>
<dbReference type="PANTHER" id="PTHR23272">
    <property type="entry name" value="BED FINGER-RELATED"/>
    <property type="match status" value="1"/>
</dbReference>